<proteinExistence type="inferred from homology"/>
<dbReference type="InterPro" id="IPR003593">
    <property type="entry name" value="AAA+_ATPase"/>
</dbReference>
<dbReference type="InterPro" id="IPR050166">
    <property type="entry name" value="ABC_transporter_ATP-bind"/>
</dbReference>
<organism evidence="5 6">
    <name type="scientific">Paradevosia tibetensis</name>
    <dbReference type="NCBI Taxonomy" id="1447062"/>
    <lineage>
        <taxon>Bacteria</taxon>
        <taxon>Pseudomonadati</taxon>
        <taxon>Pseudomonadota</taxon>
        <taxon>Alphaproteobacteria</taxon>
        <taxon>Hyphomicrobiales</taxon>
        <taxon>Devosiaceae</taxon>
        <taxon>Paradevosia</taxon>
    </lineage>
</organism>
<dbReference type="InterPro" id="IPR003439">
    <property type="entry name" value="ABC_transporter-like_ATP-bd"/>
</dbReference>
<name>A0A5B9DK42_9HYPH</name>
<dbReference type="Gene3D" id="3.40.50.300">
    <property type="entry name" value="P-loop containing nucleotide triphosphate hydrolases"/>
    <property type="match status" value="1"/>
</dbReference>
<dbReference type="SMART" id="SM00382">
    <property type="entry name" value="AAA"/>
    <property type="match status" value="1"/>
</dbReference>
<dbReference type="InterPro" id="IPR027417">
    <property type="entry name" value="P-loop_NTPase"/>
</dbReference>
<keyword evidence="4 5" id="KW-0067">ATP-binding</keyword>
<reference evidence="5 6" key="1">
    <citation type="journal article" date="2015" name="Int. J. Syst. Evol. Microbiol.">
        <title>Youhaiella tibetensis gen. nov., sp. nov., isolated from subsurface sediment.</title>
        <authorList>
            <person name="Wang Y.X."/>
            <person name="Huang F.Q."/>
            <person name="Nogi Y."/>
            <person name="Pang S.J."/>
            <person name="Wang P.K."/>
            <person name="Lv J."/>
        </authorList>
    </citation>
    <scope>NUCLEOTIDE SEQUENCE [LARGE SCALE GENOMIC DNA]</scope>
    <source>
        <strain evidence="6">fig4</strain>
    </source>
</reference>
<dbReference type="AlphaFoldDB" id="A0A5B9DK42"/>
<gene>
    <name evidence="5" type="ORF">FNA67_04915</name>
</gene>
<protein>
    <submittedName>
        <fullName evidence="5">ABC transporter ATP-binding protein</fullName>
    </submittedName>
</protein>
<keyword evidence="3" id="KW-0547">Nucleotide-binding</keyword>
<dbReference type="RefSeq" id="WP_049704167.1">
    <property type="nucleotide sequence ID" value="NZ_BMFM01000001.1"/>
</dbReference>
<evidence type="ECO:0000256" key="2">
    <source>
        <dbReference type="ARBA" id="ARBA00022448"/>
    </source>
</evidence>
<sequence length="275" mass="29996">MSAQAAQALRHADNDVGVHVENISKSYGAGESRTTVLDKVSLTIRKGEFVSVIGPSGCGKSTLLKVVAGLSGADSGRVMINGKTVREAAKDKAIGLVPQAPALLPWRTILDNVSLPITVNPGANRGRNLRDPKELLRSFGLGHAIERYPAQLSGGMQQRAAIARAFVFDPEILLMDEPFSALDEMNRDQQRMGLLDFWQSNRKSVLFVTHSVPEAIILSDRIVLMAAHPGRIAEIIDVDLPRPRNEALYATDAFRDLEGHVRTSLRKVMMEAARV</sequence>
<comment type="similarity">
    <text evidence="1">Belongs to the ABC transporter superfamily.</text>
</comment>
<dbReference type="EMBL" id="CP041690">
    <property type="protein sequence ID" value="QEE19554.1"/>
    <property type="molecule type" value="Genomic_DNA"/>
</dbReference>
<dbReference type="CDD" id="cd03293">
    <property type="entry name" value="ABC_NrtD_SsuB_transporters"/>
    <property type="match status" value="1"/>
</dbReference>
<dbReference type="SUPFAM" id="SSF52540">
    <property type="entry name" value="P-loop containing nucleoside triphosphate hydrolases"/>
    <property type="match status" value="1"/>
</dbReference>
<dbReference type="Proteomes" id="UP000321062">
    <property type="component" value="Chromosome"/>
</dbReference>
<dbReference type="InterPro" id="IPR017871">
    <property type="entry name" value="ABC_transporter-like_CS"/>
</dbReference>
<dbReference type="PROSITE" id="PS50893">
    <property type="entry name" value="ABC_TRANSPORTER_2"/>
    <property type="match status" value="1"/>
</dbReference>
<evidence type="ECO:0000256" key="4">
    <source>
        <dbReference type="ARBA" id="ARBA00022840"/>
    </source>
</evidence>
<dbReference type="PANTHER" id="PTHR42788:SF13">
    <property type="entry name" value="ALIPHATIC SULFONATES IMPORT ATP-BINDING PROTEIN SSUB"/>
    <property type="match status" value="1"/>
</dbReference>
<keyword evidence="6" id="KW-1185">Reference proteome</keyword>
<dbReference type="OrthoDB" id="9807242at2"/>
<dbReference type="GO" id="GO:0005524">
    <property type="term" value="F:ATP binding"/>
    <property type="evidence" value="ECO:0007669"/>
    <property type="project" value="UniProtKB-KW"/>
</dbReference>
<keyword evidence="2" id="KW-0813">Transport</keyword>
<dbReference type="Pfam" id="PF00005">
    <property type="entry name" value="ABC_tran"/>
    <property type="match status" value="1"/>
</dbReference>
<dbReference type="PROSITE" id="PS00211">
    <property type="entry name" value="ABC_TRANSPORTER_1"/>
    <property type="match status" value="1"/>
</dbReference>
<accession>A0A5B9DK42</accession>
<evidence type="ECO:0000313" key="6">
    <source>
        <dbReference type="Proteomes" id="UP000321062"/>
    </source>
</evidence>
<dbReference type="PANTHER" id="PTHR42788">
    <property type="entry name" value="TAURINE IMPORT ATP-BINDING PROTEIN-RELATED"/>
    <property type="match status" value="1"/>
</dbReference>
<evidence type="ECO:0000256" key="3">
    <source>
        <dbReference type="ARBA" id="ARBA00022741"/>
    </source>
</evidence>
<dbReference type="KEGG" id="yti:FNA67_04915"/>
<evidence type="ECO:0000313" key="5">
    <source>
        <dbReference type="EMBL" id="QEE19554.1"/>
    </source>
</evidence>
<evidence type="ECO:0000256" key="1">
    <source>
        <dbReference type="ARBA" id="ARBA00005417"/>
    </source>
</evidence>
<dbReference type="GO" id="GO:0016887">
    <property type="term" value="F:ATP hydrolysis activity"/>
    <property type="evidence" value="ECO:0007669"/>
    <property type="project" value="InterPro"/>
</dbReference>